<dbReference type="KEGG" id="pbor:BSF38_04575"/>
<dbReference type="AlphaFoldDB" id="A0A1U7CVP1"/>
<proteinExistence type="predicted"/>
<evidence type="ECO:0000313" key="2">
    <source>
        <dbReference type="Proteomes" id="UP000186309"/>
    </source>
</evidence>
<gene>
    <name evidence="1" type="ORF">BSF38_04575</name>
</gene>
<name>A0A1U7CVP1_9BACT</name>
<protein>
    <submittedName>
        <fullName evidence="1">Uncharacterized protein</fullName>
    </submittedName>
</protein>
<dbReference type="Proteomes" id="UP000186309">
    <property type="component" value="Chromosome"/>
</dbReference>
<sequence>MEPKYKLEAPASEFSRFYREFTRWRFELVSGGGMEPKYKLEAPASEFSRFYREFTRWRFELVINSHLAVYSVPLWS</sequence>
<reference evidence="2" key="1">
    <citation type="submission" date="2016-12" db="EMBL/GenBank/DDBJ databases">
        <title>Comparative genomics of four Isosphaeraceae planctomycetes: a common pool of plasmids and glycoside hydrolase genes.</title>
        <authorList>
            <person name="Ivanova A."/>
        </authorList>
    </citation>
    <scope>NUCLEOTIDE SEQUENCE [LARGE SCALE GENOMIC DNA]</scope>
    <source>
        <strain evidence="2">PX4</strain>
    </source>
</reference>
<dbReference type="EMBL" id="CP019082">
    <property type="protein sequence ID" value="APW63017.1"/>
    <property type="molecule type" value="Genomic_DNA"/>
</dbReference>
<evidence type="ECO:0000313" key="1">
    <source>
        <dbReference type="EMBL" id="APW63017.1"/>
    </source>
</evidence>
<accession>A0A1U7CVP1</accession>
<organism evidence="1 2">
    <name type="scientific">Paludisphaera borealis</name>
    <dbReference type="NCBI Taxonomy" id="1387353"/>
    <lineage>
        <taxon>Bacteria</taxon>
        <taxon>Pseudomonadati</taxon>
        <taxon>Planctomycetota</taxon>
        <taxon>Planctomycetia</taxon>
        <taxon>Isosphaerales</taxon>
        <taxon>Isosphaeraceae</taxon>
        <taxon>Paludisphaera</taxon>
    </lineage>
</organism>
<keyword evidence="2" id="KW-1185">Reference proteome</keyword>